<accession>A0A1N6K840</accession>
<gene>
    <name evidence="3" type="ORF">SAMN04488055_5290</name>
</gene>
<dbReference type="SUPFAM" id="SSF55961">
    <property type="entry name" value="Bet v1-like"/>
    <property type="match status" value="1"/>
</dbReference>
<dbReference type="EMBL" id="FSRA01000002">
    <property type="protein sequence ID" value="SIO52759.1"/>
    <property type="molecule type" value="Genomic_DNA"/>
</dbReference>
<evidence type="ECO:0000259" key="2">
    <source>
        <dbReference type="Pfam" id="PF08327"/>
    </source>
</evidence>
<evidence type="ECO:0000256" key="1">
    <source>
        <dbReference type="ARBA" id="ARBA00006817"/>
    </source>
</evidence>
<dbReference type="AlphaFoldDB" id="A0A1N6K840"/>
<dbReference type="Pfam" id="PF08327">
    <property type="entry name" value="AHSA1"/>
    <property type="match status" value="1"/>
</dbReference>
<keyword evidence="4" id="KW-1185">Reference proteome</keyword>
<dbReference type="Gene3D" id="3.30.530.20">
    <property type="match status" value="1"/>
</dbReference>
<reference evidence="3 4" key="1">
    <citation type="submission" date="2016-11" db="EMBL/GenBank/DDBJ databases">
        <authorList>
            <person name="Jaros S."/>
            <person name="Januszkiewicz K."/>
            <person name="Wedrychowicz H."/>
        </authorList>
    </citation>
    <scope>NUCLEOTIDE SEQUENCE [LARGE SCALE GENOMIC DNA]</scope>
    <source>
        <strain evidence="3 4">DSM 24787</strain>
    </source>
</reference>
<evidence type="ECO:0000313" key="4">
    <source>
        <dbReference type="Proteomes" id="UP000185003"/>
    </source>
</evidence>
<protein>
    <submittedName>
        <fullName evidence="3">Uncharacterized conserved protein YndB, AHSA1/START domain</fullName>
    </submittedName>
</protein>
<name>A0A1N6K840_9BACT</name>
<proteinExistence type="inferred from homology"/>
<dbReference type="InterPro" id="IPR013538">
    <property type="entry name" value="ASHA1/2-like_C"/>
</dbReference>
<dbReference type="InterPro" id="IPR023393">
    <property type="entry name" value="START-like_dom_sf"/>
</dbReference>
<evidence type="ECO:0000313" key="3">
    <source>
        <dbReference type="EMBL" id="SIO52759.1"/>
    </source>
</evidence>
<comment type="similarity">
    <text evidence="1">Belongs to the AHA1 family.</text>
</comment>
<sequence length="156" mass="18319">MERKTKVDAEKGKHYLTVTREFDLPLELLFKAYTEPELLEQWMGTKVLKLDNKKHGGWHLQTSYEGKVVFEASGAYHEFIPGQKIIRTHEMHNADFDVVLEFSEFEKLTDDTSKLTMQMVYRSVEHRDKNLKLPFSYGINMAHDELEKVVSKLKLK</sequence>
<organism evidence="3 4">
    <name type="scientific">Chitinophaga niabensis</name>
    <dbReference type="NCBI Taxonomy" id="536979"/>
    <lineage>
        <taxon>Bacteria</taxon>
        <taxon>Pseudomonadati</taxon>
        <taxon>Bacteroidota</taxon>
        <taxon>Chitinophagia</taxon>
        <taxon>Chitinophagales</taxon>
        <taxon>Chitinophagaceae</taxon>
        <taxon>Chitinophaga</taxon>
    </lineage>
</organism>
<dbReference type="STRING" id="536979.SAMN04488055_5290"/>
<dbReference type="Proteomes" id="UP000185003">
    <property type="component" value="Unassembled WGS sequence"/>
</dbReference>
<dbReference type="RefSeq" id="WP_074242534.1">
    <property type="nucleotide sequence ID" value="NZ_FSRA01000002.1"/>
</dbReference>
<dbReference type="OrthoDB" id="118413at2"/>
<feature type="domain" description="Activator of Hsp90 ATPase homologue 1/2-like C-terminal" evidence="2">
    <location>
        <begin position="23"/>
        <end position="150"/>
    </location>
</feature>